<evidence type="ECO:0000313" key="1">
    <source>
        <dbReference type="EMBL" id="MSB20512.1"/>
    </source>
</evidence>
<name>A0A6I2RB76_FLAPL</name>
<dbReference type="RefSeq" id="WP_133248329.1">
    <property type="nucleotide sequence ID" value="NZ_JAQLWY010000015.1"/>
</dbReference>
<protein>
    <submittedName>
        <fullName evidence="1">Uncharacterized protein</fullName>
    </submittedName>
</protein>
<sequence>MGHLGVIATSVGVQKIFCSVVRSNKYVFGRCLEEMLFSSWNTMVIEMSLLDFLAYKTGCQVGELPTVAKEDPIWISHSVMWMKPDTESLSGWNDALDYLFHLPPAESCEEAQNQLLMALHRDQGRRAT</sequence>
<dbReference type="AlphaFoldDB" id="A0A6I2RB76"/>
<gene>
    <name evidence="1" type="ORF">GKE97_13425</name>
</gene>
<comment type="caution">
    <text evidence="1">The sequence shown here is derived from an EMBL/GenBank/DDBJ whole genome shotgun (WGS) entry which is preliminary data.</text>
</comment>
<evidence type="ECO:0000313" key="2">
    <source>
        <dbReference type="Proteomes" id="UP000434475"/>
    </source>
</evidence>
<organism evidence="1 2">
    <name type="scientific">Flavonifractor plautii</name>
    <name type="common">Fusobacterium plautii</name>
    <dbReference type="NCBI Taxonomy" id="292800"/>
    <lineage>
        <taxon>Bacteria</taxon>
        <taxon>Bacillati</taxon>
        <taxon>Bacillota</taxon>
        <taxon>Clostridia</taxon>
        <taxon>Eubacteriales</taxon>
        <taxon>Oscillospiraceae</taxon>
        <taxon>Flavonifractor</taxon>
    </lineage>
</organism>
<reference evidence="1 2" key="1">
    <citation type="journal article" date="2019" name="Nat. Med.">
        <title>A library of human gut bacterial isolates paired with longitudinal multiomics data enables mechanistic microbiome research.</title>
        <authorList>
            <person name="Poyet M."/>
            <person name="Groussin M."/>
            <person name="Gibbons S.M."/>
            <person name="Avila-Pacheco J."/>
            <person name="Jiang X."/>
            <person name="Kearney S.M."/>
            <person name="Perrotta A.R."/>
            <person name="Berdy B."/>
            <person name="Zhao S."/>
            <person name="Lieberman T.D."/>
            <person name="Swanson P.K."/>
            <person name="Smith M."/>
            <person name="Roesemann S."/>
            <person name="Alexander J.E."/>
            <person name="Rich S.A."/>
            <person name="Livny J."/>
            <person name="Vlamakis H."/>
            <person name="Clish C."/>
            <person name="Bullock K."/>
            <person name="Deik A."/>
            <person name="Scott J."/>
            <person name="Pierce K.A."/>
            <person name="Xavier R.J."/>
            <person name="Alm E.J."/>
        </authorList>
    </citation>
    <scope>NUCLEOTIDE SEQUENCE [LARGE SCALE GENOMIC DNA]</scope>
    <source>
        <strain evidence="1 2">BIOML-A2</strain>
    </source>
</reference>
<dbReference type="Proteomes" id="UP000434475">
    <property type="component" value="Unassembled WGS sequence"/>
</dbReference>
<accession>A0A6I2RB76</accession>
<dbReference type="EMBL" id="WKPR01000013">
    <property type="protein sequence ID" value="MSB20512.1"/>
    <property type="molecule type" value="Genomic_DNA"/>
</dbReference>
<proteinExistence type="predicted"/>